<evidence type="ECO:0000256" key="1">
    <source>
        <dbReference type="ARBA" id="ARBA00001933"/>
    </source>
</evidence>
<evidence type="ECO:0000313" key="7">
    <source>
        <dbReference type="EMBL" id="RRJ21384.1"/>
    </source>
</evidence>
<accession>A0A3P3QJP3</accession>
<organism evidence="7 8">
    <name type="scientific">Rheinheimera mesophila</name>
    <dbReference type="NCBI Taxonomy" id="1547515"/>
    <lineage>
        <taxon>Bacteria</taxon>
        <taxon>Pseudomonadati</taxon>
        <taxon>Pseudomonadota</taxon>
        <taxon>Gammaproteobacteria</taxon>
        <taxon>Chromatiales</taxon>
        <taxon>Chromatiaceae</taxon>
        <taxon>Rheinheimera</taxon>
    </lineage>
</organism>
<name>A0A3P3QJP3_9GAMM</name>
<evidence type="ECO:0000256" key="5">
    <source>
        <dbReference type="PIRSR" id="PIRSR006278-2"/>
    </source>
</evidence>
<dbReference type="PANTHER" id="PTHR43780:SF2">
    <property type="entry name" value="1-AMINOCYCLOPROPANE-1-CARBOXYLATE DEAMINASE-RELATED"/>
    <property type="match status" value="1"/>
</dbReference>
<evidence type="ECO:0000256" key="3">
    <source>
        <dbReference type="ARBA" id="ARBA00022898"/>
    </source>
</evidence>
<dbReference type="Proteomes" id="UP000276260">
    <property type="component" value="Unassembled WGS sequence"/>
</dbReference>
<dbReference type="SUPFAM" id="SSF53686">
    <property type="entry name" value="Tryptophan synthase beta subunit-like PLP-dependent enzymes"/>
    <property type="match status" value="1"/>
</dbReference>
<comment type="caution">
    <text evidence="7">The sequence shown here is derived from an EMBL/GenBank/DDBJ whole genome shotgun (WGS) entry which is preliminary data.</text>
</comment>
<dbReference type="RefSeq" id="WP_046521354.1">
    <property type="nucleotide sequence ID" value="NZ_LAVS01000096.1"/>
</dbReference>
<dbReference type="OrthoDB" id="9801249at2"/>
<protein>
    <submittedName>
        <fullName evidence="7">Pyridoxal-phosphate dependent enzyme</fullName>
    </submittedName>
</protein>
<dbReference type="InterPro" id="IPR001926">
    <property type="entry name" value="TrpB-like_PALP"/>
</dbReference>
<evidence type="ECO:0000313" key="8">
    <source>
        <dbReference type="Proteomes" id="UP000276260"/>
    </source>
</evidence>
<dbReference type="AlphaFoldDB" id="A0A3P3QJP3"/>
<evidence type="ECO:0000259" key="6">
    <source>
        <dbReference type="Pfam" id="PF00291"/>
    </source>
</evidence>
<feature type="domain" description="Tryptophan synthase beta chain-like PALP" evidence="6">
    <location>
        <begin position="15"/>
        <end position="284"/>
    </location>
</feature>
<keyword evidence="8" id="KW-1185">Reference proteome</keyword>
<gene>
    <name evidence="7" type="ORF">EIK76_10935</name>
</gene>
<dbReference type="InterPro" id="IPR027278">
    <property type="entry name" value="ACCD_DCysDesulf"/>
</dbReference>
<dbReference type="PIRSF" id="PIRSF006278">
    <property type="entry name" value="ACCD_DCysDesulf"/>
    <property type="match status" value="1"/>
</dbReference>
<keyword evidence="3 5" id="KW-0663">Pyridoxal phosphate</keyword>
<comment type="cofactor">
    <cofactor evidence="1">
        <name>pyridoxal 5'-phosphate</name>
        <dbReference type="ChEBI" id="CHEBI:597326"/>
    </cofactor>
</comment>
<dbReference type="PANTHER" id="PTHR43780">
    <property type="entry name" value="1-AMINOCYCLOPROPANE-1-CARBOXYLATE DEAMINASE-RELATED"/>
    <property type="match status" value="1"/>
</dbReference>
<comment type="similarity">
    <text evidence="2">Belongs to the ACC deaminase/D-cysteine desulfhydrase family.</text>
</comment>
<dbReference type="InterPro" id="IPR036052">
    <property type="entry name" value="TrpB-like_PALP_sf"/>
</dbReference>
<sequence length="305" mass="33440">MKLSSYLQWQNLQHPLLTAHNIELWLRYTSCNNPDISGNKLLKLKYQLEQALQQKYPGLLTFGGAFSNHLVATAAAAAEHKLQSIGIIRGEEADLANPTLALCRAYGMQLIPVNREVYRARHEPGLLQQLASQFPDYFQIPEGGTCAAAVQGVSELDMCNTPKGKASLLLCAVGSGGTIAGLIHGSPNTPVLGIAVVRDPSLPDKIKQFLPAERPWPEWQLVQALHQPGYGRFDQQLWQFCLSFIGQGIQLEPIYTGKALYSVFELIKNGTIPAGSRLSFFHTGGLQALKGLAYRGLIPDSESNY</sequence>
<dbReference type="Pfam" id="PF00291">
    <property type="entry name" value="PALP"/>
    <property type="match status" value="1"/>
</dbReference>
<reference evidence="7 8" key="1">
    <citation type="submission" date="2018-11" db="EMBL/GenBank/DDBJ databases">
        <title>Draft genome analysis of Rheinheimera mesophila isolated from an industrial waste site.</title>
        <authorList>
            <person name="Yu Q."/>
            <person name="Qi Y."/>
            <person name="Zhang H."/>
            <person name="Lu Y."/>
            <person name="Pu J."/>
        </authorList>
    </citation>
    <scope>NUCLEOTIDE SEQUENCE [LARGE SCALE GENOMIC DNA]</scope>
    <source>
        <strain evidence="7 8">IITR13</strain>
    </source>
</reference>
<dbReference type="GO" id="GO:0019148">
    <property type="term" value="F:D-cysteine desulfhydrase activity"/>
    <property type="evidence" value="ECO:0007669"/>
    <property type="project" value="TreeGrafter"/>
</dbReference>
<dbReference type="EMBL" id="RRCF01000002">
    <property type="protein sequence ID" value="RRJ21384.1"/>
    <property type="molecule type" value="Genomic_DNA"/>
</dbReference>
<dbReference type="Gene3D" id="3.40.50.1100">
    <property type="match status" value="2"/>
</dbReference>
<evidence type="ECO:0000256" key="2">
    <source>
        <dbReference type="ARBA" id="ARBA00008639"/>
    </source>
</evidence>
<evidence type="ECO:0000256" key="4">
    <source>
        <dbReference type="PIRSR" id="PIRSR006278-1"/>
    </source>
</evidence>
<proteinExistence type="inferred from homology"/>
<feature type="active site" description="Nucleophile" evidence="4">
    <location>
        <position position="67"/>
    </location>
</feature>
<feature type="modified residue" description="N6-(pyridoxal phosphate)lysine" evidence="5">
    <location>
        <position position="40"/>
    </location>
</feature>